<gene>
    <name evidence="2" type="ORF">MPEBLZ_02302</name>
</gene>
<evidence type="ECO:0008006" key="4">
    <source>
        <dbReference type="Google" id="ProtNLM"/>
    </source>
</evidence>
<keyword evidence="1" id="KW-0812">Transmembrane</keyword>
<dbReference type="EMBL" id="LKCM01000176">
    <property type="protein sequence ID" value="KPQ43138.1"/>
    <property type="molecule type" value="Genomic_DNA"/>
</dbReference>
<sequence>MPDWLTHVLFAWALWNILSLKFNMPFIGIFITGSLLPDIDKVEVMIPFNAEPFLSVFHTPVGALITSGVISMAILRDGQAHVFLALGIGSISHLLLDLMVKKHGRPGDAFLSVLICIVFS</sequence>
<evidence type="ECO:0000313" key="3">
    <source>
        <dbReference type="Proteomes" id="UP000050360"/>
    </source>
</evidence>
<feature type="transmembrane region" description="Helical" evidence="1">
    <location>
        <begin position="80"/>
        <end position="100"/>
    </location>
</feature>
<dbReference type="InterPro" id="IPR007404">
    <property type="entry name" value="YdjM-like"/>
</dbReference>
<keyword evidence="1" id="KW-0472">Membrane</keyword>
<dbReference type="Pfam" id="PF04307">
    <property type="entry name" value="YdjM"/>
    <property type="match status" value="1"/>
</dbReference>
<proteinExistence type="predicted"/>
<dbReference type="AlphaFoldDB" id="A0A0N8KQU8"/>
<evidence type="ECO:0000256" key="1">
    <source>
        <dbReference type="SAM" id="Phobius"/>
    </source>
</evidence>
<name>A0A0N8KQU8_9EURY</name>
<organism evidence="2 3">
    <name type="scientific">Candidatus Methanoperedens nitratireducens</name>
    <dbReference type="NCBI Taxonomy" id="1392998"/>
    <lineage>
        <taxon>Archaea</taxon>
        <taxon>Methanobacteriati</taxon>
        <taxon>Methanobacteriota</taxon>
        <taxon>Stenosarchaea group</taxon>
        <taxon>Methanomicrobia</taxon>
        <taxon>Methanosarcinales</taxon>
        <taxon>ANME-2 cluster</taxon>
        <taxon>Candidatus Methanoperedentaceae</taxon>
        <taxon>Candidatus Methanoperedens</taxon>
    </lineage>
</organism>
<accession>A0A0N8KQU8</accession>
<evidence type="ECO:0000313" key="2">
    <source>
        <dbReference type="EMBL" id="KPQ43138.1"/>
    </source>
</evidence>
<feature type="transmembrane region" description="Helical" evidence="1">
    <location>
        <begin position="53"/>
        <end position="74"/>
    </location>
</feature>
<protein>
    <recommendedName>
        <fullName evidence="4">Metal-dependent hydrolase</fullName>
    </recommendedName>
</protein>
<keyword evidence="1" id="KW-1133">Transmembrane helix</keyword>
<feature type="transmembrane region" description="Helical" evidence="1">
    <location>
        <begin position="12"/>
        <end position="32"/>
    </location>
</feature>
<comment type="caution">
    <text evidence="2">The sequence shown here is derived from an EMBL/GenBank/DDBJ whole genome shotgun (WGS) entry which is preliminary data.</text>
</comment>
<reference evidence="2 3" key="1">
    <citation type="submission" date="2015-09" db="EMBL/GenBank/DDBJ databases">
        <title>A metagenomics-based metabolic model of nitrate-dependent anaerobic oxidation of methane by Methanoperedens-like archaea.</title>
        <authorList>
            <person name="Arshad A."/>
            <person name="Speth D.R."/>
            <person name="De Graaf R.M."/>
            <person name="Op Den Camp H.J."/>
            <person name="Jetten M.S."/>
            <person name="Welte C.U."/>
        </authorList>
    </citation>
    <scope>NUCLEOTIDE SEQUENCE [LARGE SCALE GENOMIC DNA]</scope>
</reference>
<dbReference type="Proteomes" id="UP000050360">
    <property type="component" value="Unassembled WGS sequence"/>
</dbReference>